<dbReference type="CDD" id="cd04847">
    <property type="entry name" value="Peptidases_S8_Subtilisin_like_2"/>
    <property type="match status" value="1"/>
</dbReference>
<keyword evidence="4" id="KW-1185">Reference proteome</keyword>
<dbReference type="GO" id="GO:0004252">
    <property type="term" value="F:serine-type endopeptidase activity"/>
    <property type="evidence" value="ECO:0007669"/>
    <property type="project" value="InterPro"/>
</dbReference>
<feature type="domain" description="Peptidase S8/S53" evidence="2">
    <location>
        <begin position="330"/>
        <end position="646"/>
    </location>
</feature>
<organism evidence="3 4">
    <name type="scientific">Methylopila jiangsuensis</name>
    <dbReference type="NCBI Taxonomy" id="586230"/>
    <lineage>
        <taxon>Bacteria</taxon>
        <taxon>Pseudomonadati</taxon>
        <taxon>Pseudomonadota</taxon>
        <taxon>Alphaproteobacteria</taxon>
        <taxon>Hyphomicrobiales</taxon>
        <taxon>Methylopilaceae</taxon>
        <taxon>Methylopila</taxon>
    </lineage>
</organism>
<name>A0A9W6N4T5_9HYPH</name>
<evidence type="ECO:0000256" key="1">
    <source>
        <dbReference type="SAM" id="MobiDB-lite"/>
    </source>
</evidence>
<reference evidence="3" key="2">
    <citation type="submission" date="2023-01" db="EMBL/GenBank/DDBJ databases">
        <authorList>
            <person name="Sun Q."/>
            <person name="Evtushenko L."/>
        </authorList>
    </citation>
    <scope>NUCLEOTIDE SEQUENCE</scope>
    <source>
        <strain evidence="3">VKM B-2555</strain>
    </source>
</reference>
<evidence type="ECO:0000313" key="4">
    <source>
        <dbReference type="Proteomes" id="UP001143364"/>
    </source>
</evidence>
<feature type="region of interest" description="Disordered" evidence="1">
    <location>
        <begin position="588"/>
        <end position="609"/>
    </location>
</feature>
<evidence type="ECO:0000313" key="3">
    <source>
        <dbReference type="EMBL" id="GLK77668.1"/>
    </source>
</evidence>
<sequence length="869" mass="95772">MPTERPILKLRPSQQVRRIPGAPDRRRRPRESVETQSTRFGGEFERLRRTLDEIEAGVDIAAEPNRIVPDRVLVLELKNGVQNFAHEARRLGFVWMLEEGADGNDNITDEEDLVDPATAADPRLYALMPSREALQTLLRLWTAFTAREPAPQGYSKWWQIFATLNVIRTWSAEDRVDQWTRTILRDQIRRNPTGAVRIEFDLWFREDPIVRQARMVAFQAKVTAADGRVLDRVLLEPIQYHAALVELPVTRALELIERAGPLATADEVMVVRPQSFSPHPSSERDPLEPVDRAPPAQPDTRAPIAALLDGFPIENHDLLRNRIDVYPVDVTPAEAPPHRRMHGTQMASLVIHGDLDGGHPPISRTLLVVPVLASPANGSPEHTPTDKLAVGMIERAVRALKEGVGDGKPIGPDVLIINHSLGDMHSPFERRASHWSRLLDYLSHRYHVLFVVSAGNAQDGLPLDGFANLTDFRRATPDARTEAILTALERARATRPVLSPAQSCNSLTVGALHSDFAGSSAFTGAAIDPFGALKMTNLGSRLGTGIGGSIKPDLVMPGGRQAARARVTPTGLELFSQEIEGAGQRAAIPDTRGGRRDRTQRSSGTSNAAALATRGAIRIADALDDIPAAPGEARWRDRQTRAVILKCLLAHGCSWGDIGRHLDGFYPPVAATSNYRRRVAISQFLGYGEPDVDRVISGSAHRVTMLADATLRNNRRHEYQIPLPDSLSSLAELRRITVTLAWSSPVRVSAASPRSIRLVVTDDEGKSHFWEGVDRTNVIQPDHRHCSKGTLFHSVLDGRKAVPFGSRSSFMIGVQAVAETTAFNQVDAPYALAVSFETADTIRADIYQEIRQELELRARAGVAVRARRP</sequence>
<dbReference type="InterPro" id="IPR000209">
    <property type="entry name" value="Peptidase_S8/S53_dom"/>
</dbReference>
<feature type="compositionally biased region" description="Basic and acidic residues" evidence="1">
    <location>
        <begin position="281"/>
        <end position="291"/>
    </location>
</feature>
<gene>
    <name evidence="3" type="ORF">GCM10008171_29220</name>
</gene>
<dbReference type="Pfam" id="PF00082">
    <property type="entry name" value="Peptidase_S8"/>
    <property type="match status" value="1"/>
</dbReference>
<reference evidence="3" key="1">
    <citation type="journal article" date="2014" name="Int. J. Syst. Evol. Microbiol.">
        <title>Complete genome sequence of Corynebacterium casei LMG S-19264T (=DSM 44701T), isolated from a smear-ripened cheese.</title>
        <authorList>
            <consortium name="US DOE Joint Genome Institute (JGI-PGF)"/>
            <person name="Walter F."/>
            <person name="Albersmeier A."/>
            <person name="Kalinowski J."/>
            <person name="Ruckert C."/>
        </authorList>
    </citation>
    <scope>NUCLEOTIDE SEQUENCE</scope>
    <source>
        <strain evidence="3">VKM B-2555</strain>
    </source>
</reference>
<dbReference type="AlphaFoldDB" id="A0A9W6N4T5"/>
<accession>A0A9W6N4T5</accession>
<proteinExistence type="predicted"/>
<dbReference type="Gene3D" id="3.40.50.200">
    <property type="entry name" value="Peptidase S8/S53 domain"/>
    <property type="match status" value="1"/>
</dbReference>
<feature type="region of interest" description="Disordered" evidence="1">
    <location>
        <begin position="274"/>
        <end position="299"/>
    </location>
</feature>
<dbReference type="EMBL" id="BSFK01000016">
    <property type="protein sequence ID" value="GLK77668.1"/>
    <property type="molecule type" value="Genomic_DNA"/>
</dbReference>
<dbReference type="RefSeq" id="WP_271205506.1">
    <property type="nucleotide sequence ID" value="NZ_BSFK01000016.1"/>
</dbReference>
<dbReference type="GO" id="GO:0006508">
    <property type="term" value="P:proteolysis"/>
    <property type="evidence" value="ECO:0007669"/>
    <property type="project" value="InterPro"/>
</dbReference>
<comment type="caution">
    <text evidence="3">The sequence shown here is derived from an EMBL/GenBank/DDBJ whole genome shotgun (WGS) entry which is preliminary data.</text>
</comment>
<dbReference type="SUPFAM" id="SSF52743">
    <property type="entry name" value="Subtilisin-like"/>
    <property type="match status" value="1"/>
</dbReference>
<protein>
    <recommendedName>
        <fullName evidence="2">Peptidase S8/S53 domain-containing protein</fullName>
    </recommendedName>
</protein>
<feature type="region of interest" description="Disordered" evidence="1">
    <location>
        <begin position="1"/>
        <end position="39"/>
    </location>
</feature>
<evidence type="ECO:0000259" key="2">
    <source>
        <dbReference type="Pfam" id="PF00082"/>
    </source>
</evidence>
<dbReference type="InterPro" id="IPR034074">
    <property type="entry name" value="Y4bN_pept_dom"/>
</dbReference>
<dbReference type="InterPro" id="IPR036852">
    <property type="entry name" value="Peptidase_S8/S53_dom_sf"/>
</dbReference>
<dbReference type="Proteomes" id="UP001143364">
    <property type="component" value="Unassembled WGS sequence"/>
</dbReference>